<organism evidence="1 2">
    <name type="scientific">Tritonibacter multivorans</name>
    <dbReference type="NCBI Taxonomy" id="928856"/>
    <lineage>
        <taxon>Bacteria</taxon>
        <taxon>Pseudomonadati</taxon>
        <taxon>Pseudomonadota</taxon>
        <taxon>Alphaproteobacteria</taxon>
        <taxon>Rhodobacterales</taxon>
        <taxon>Paracoccaceae</taxon>
        <taxon>Tritonibacter</taxon>
    </lineage>
</organism>
<name>A0A0N7M0M2_9RHOB</name>
<dbReference type="Proteomes" id="UP000052022">
    <property type="component" value="Unassembled WGS sequence"/>
</dbReference>
<evidence type="ECO:0000313" key="2">
    <source>
        <dbReference type="Proteomes" id="UP000052022"/>
    </source>
</evidence>
<protein>
    <submittedName>
        <fullName evidence="1">Uncharacterized protein</fullName>
    </submittedName>
</protein>
<evidence type="ECO:0000313" key="1">
    <source>
        <dbReference type="EMBL" id="CUH80857.1"/>
    </source>
</evidence>
<gene>
    <name evidence="1" type="ORF">TRM7557_03108</name>
</gene>
<keyword evidence="2" id="KW-1185">Reference proteome</keyword>
<sequence>MVGLALGLALDGVSGAALGPETPPAPPTPVTTVQSVALTPLTHDRWVYDVGAARGLNAAQLPVSGSAVGEGAVVLARAVRADTGVPVTNYAEIATVAGGVFAGAVTCPKSPHDLRIEVLQADGSTVLSAADRRYVAGHRIAVWGQSWYAGLFGFREEVAFDQTQPGAVYSVANANTLQIIGQKVDATLPTTPDPRRLFVQNDALVNDATVRFANSLNAVAPNDRFCIVVHARGATGLVDLMDDSASAATERDWTLDDAPVHAFAAADGAAVGAVMVDWYHNLTTTHRDNADLLHLFVFSTLADGTPRQTTQAAGSAQSFVGVEDTYAFDRSLADIYDWSEVRLILNGPNRHELATIDYNGQPGGPDTAWTYKSPPQPMSMADVGFAPVPAALGREQVRLAYDLLAQHPAVVTRGLQGNHIFCGGGDEQHPEVTYNGSEDGDAEFERYTSYALLEGLGMVGDVVSADQPRLASATYASTHIEVAFETAAGPVDITTTRLARGEAQDPSRPAHQTQVMGFEVAGLPVAQADVVNGRVHIGPLGGAPTVTLNDFGLQFGRGIGAGQLGHIEDLTLQAWKEFPGWAKPGLPANAEGARIVPASVPARFDQITVNNPLDVAPGVSVRSDVTSAFRSPGTLSAILFGRYSNDQAILPRGTIEFRGAVPDQADTEFGNYLFQLSSSISIRIDTRPTKRQTIASGGGLTLLRSANLSYVPDTLSTFRVSWDAVAGRCWLDVEGVRISEAYSGAGEEMNDLAVMNFAARAGLQMAWFKMWDAATGDGGAPTDVPFLTVSGGPGYTNLHPWRVGGAFT</sequence>
<dbReference type="RefSeq" id="WP_058291122.1">
    <property type="nucleotide sequence ID" value="NZ_CYSD01000040.1"/>
</dbReference>
<proteinExistence type="predicted"/>
<reference evidence="1 2" key="1">
    <citation type="submission" date="2015-09" db="EMBL/GenBank/DDBJ databases">
        <authorList>
            <consortium name="Swine Surveillance"/>
        </authorList>
    </citation>
    <scope>NUCLEOTIDE SEQUENCE [LARGE SCALE GENOMIC DNA]</scope>
    <source>
        <strain evidence="1 2">CECT 7557</strain>
    </source>
</reference>
<dbReference type="EMBL" id="CYSD01000040">
    <property type="protein sequence ID" value="CUH80857.1"/>
    <property type="molecule type" value="Genomic_DNA"/>
</dbReference>
<accession>A0A0N7M0M2</accession>
<dbReference type="STRING" id="928856.SAMN04488049_11656"/>
<dbReference type="AlphaFoldDB" id="A0A0N7M0M2"/>